<dbReference type="InterPro" id="IPR006498">
    <property type="entry name" value="Tail_tube"/>
</dbReference>
<accession>A0A2P7V3M3</accession>
<dbReference type="EMBL" id="PXZM01000026">
    <property type="protein sequence ID" value="PSJ93846.1"/>
    <property type="molecule type" value="Genomic_DNA"/>
</dbReference>
<dbReference type="OrthoDB" id="9814992at2"/>
<reference evidence="1 2" key="1">
    <citation type="submission" date="2018-03" db="EMBL/GenBank/DDBJ databases">
        <title>Brevisbacillus phylogenomics.</title>
        <authorList>
            <person name="Dunlap C."/>
        </authorList>
    </citation>
    <scope>NUCLEOTIDE SEQUENCE [LARGE SCALE GENOMIC DNA]</scope>
    <source>
        <strain evidence="1 2">NRRL NRS-1210</strain>
    </source>
</reference>
<evidence type="ECO:0000313" key="1">
    <source>
        <dbReference type="EMBL" id="PSJ93846.1"/>
    </source>
</evidence>
<dbReference type="RefSeq" id="WP_106839903.1">
    <property type="nucleotide sequence ID" value="NZ_JBCNIW010000053.1"/>
</dbReference>
<keyword evidence="2" id="KW-1185">Reference proteome</keyword>
<evidence type="ECO:0000313" key="2">
    <source>
        <dbReference type="Proteomes" id="UP000240419"/>
    </source>
</evidence>
<organism evidence="1 2">
    <name type="scientific">Brevibacillus fortis</name>
    <dbReference type="NCBI Taxonomy" id="2126352"/>
    <lineage>
        <taxon>Bacteria</taxon>
        <taxon>Bacillati</taxon>
        <taxon>Bacillota</taxon>
        <taxon>Bacilli</taxon>
        <taxon>Bacillales</taxon>
        <taxon>Paenibacillaceae</taxon>
        <taxon>Brevibacillus</taxon>
    </lineage>
</organism>
<protein>
    <submittedName>
        <fullName evidence="1">Phage tail protein</fullName>
    </submittedName>
</protein>
<name>A0A2P7V3M3_9BACL</name>
<dbReference type="AlphaFoldDB" id="A0A2P7V3M3"/>
<dbReference type="Proteomes" id="UP000240419">
    <property type="component" value="Unassembled WGS sequence"/>
</dbReference>
<gene>
    <name evidence="1" type="ORF">C7R93_16825</name>
</gene>
<comment type="caution">
    <text evidence="1">The sequence shown here is derived from an EMBL/GenBank/DDBJ whole genome shotgun (WGS) entry which is preliminary data.</text>
</comment>
<dbReference type="Pfam" id="PF04985">
    <property type="entry name" value="Phage_tube"/>
    <property type="match status" value="1"/>
</dbReference>
<proteinExistence type="predicted"/>
<sequence>MANKAIPDRVKDFMVYKNGTTDLVGVADIQLPSFSFATEEVKGAGVFGSFESPVGHFGSQKVTLNWHSITDRLFDFLELGAHRLDCRGALQEHDRGSGRLITRALRIVVQGNTTGGELGKLEKGATTDSNTELEITYIKIDIDGKNVLELDKLNYIYRVNGKDQLADTRRALGL</sequence>